<keyword evidence="1" id="KW-0812">Transmembrane</keyword>
<organism evidence="2 3">
    <name type="scientific">Blattamonas nauphoetae</name>
    <dbReference type="NCBI Taxonomy" id="2049346"/>
    <lineage>
        <taxon>Eukaryota</taxon>
        <taxon>Metamonada</taxon>
        <taxon>Preaxostyla</taxon>
        <taxon>Oxymonadida</taxon>
        <taxon>Blattamonas</taxon>
    </lineage>
</organism>
<keyword evidence="1" id="KW-0472">Membrane</keyword>
<comment type="caution">
    <text evidence="2">The sequence shown here is derived from an EMBL/GenBank/DDBJ whole genome shotgun (WGS) entry which is preliminary data.</text>
</comment>
<proteinExistence type="predicted"/>
<evidence type="ECO:0000313" key="2">
    <source>
        <dbReference type="EMBL" id="KAK2943383.1"/>
    </source>
</evidence>
<keyword evidence="1" id="KW-1133">Transmembrane helix</keyword>
<evidence type="ECO:0000313" key="3">
    <source>
        <dbReference type="Proteomes" id="UP001281761"/>
    </source>
</evidence>
<gene>
    <name evidence="2" type="ORF">BLNAU_21693</name>
</gene>
<dbReference type="Proteomes" id="UP001281761">
    <property type="component" value="Unassembled WGS sequence"/>
</dbReference>
<name>A0ABQ9WVN2_9EUKA</name>
<feature type="transmembrane region" description="Helical" evidence="1">
    <location>
        <begin position="99"/>
        <end position="123"/>
    </location>
</feature>
<keyword evidence="3" id="KW-1185">Reference proteome</keyword>
<dbReference type="EMBL" id="JARBJD010000349">
    <property type="protein sequence ID" value="KAK2943383.1"/>
    <property type="molecule type" value="Genomic_DNA"/>
</dbReference>
<protein>
    <submittedName>
        <fullName evidence="2">Uncharacterized protein</fullName>
    </submittedName>
</protein>
<sequence>MLVPCGLDLEVFEWDSEKSVIGASTLLQLDTLAITKWTETEIVGQVDLKTSLLSLKSSLQWRARLVFGDNRTTVNSFLFASASSTGKGNMSQGGTASKMLWIIPVAVAALLAVGFLVMLVCFVRVRRDRKQKSDVLLSHQEMDAQNEADIEKVEIAADLLPNSTGPAHLCSKSIKSEFSDGSAEEMWTLKCETDQTGEMVDVIELDGKEHTTTKVRALTTLHSILHKENSLLHPQLIQRQVAFGLSHVLSTLQTKDALTQLTFLPNQCLPTPESGEVKPWVADPPEQTMRKQFVCSRIKKYPDKGLKGHSVGSTLERVVDKQKREELGLLFQKSPTGNKNWRKLRSPKGQCEVELHEDVLIEPPLLQHSNENAILIFPTVVWQI</sequence>
<reference evidence="2 3" key="1">
    <citation type="journal article" date="2022" name="bioRxiv">
        <title>Genomics of Preaxostyla Flagellates Illuminates Evolutionary Transitions and the Path Towards Mitochondrial Loss.</title>
        <authorList>
            <person name="Novak L.V.F."/>
            <person name="Treitli S.C."/>
            <person name="Pyrih J."/>
            <person name="Halakuc P."/>
            <person name="Pipaliya S.V."/>
            <person name="Vacek V."/>
            <person name="Brzon O."/>
            <person name="Soukal P."/>
            <person name="Eme L."/>
            <person name="Dacks J.B."/>
            <person name="Karnkowska A."/>
            <person name="Elias M."/>
            <person name="Hampl V."/>
        </authorList>
    </citation>
    <scope>NUCLEOTIDE SEQUENCE [LARGE SCALE GENOMIC DNA]</scope>
    <source>
        <strain evidence="2">NAU3</strain>
        <tissue evidence="2">Gut</tissue>
    </source>
</reference>
<evidence type="ECO:0000256" key="1">
    <source>
        <dbReference type="SAM" id="Phobius"/>
    </source>
</evidence>
<accession>A0ABQ9WVN2</accession>